<sequence length="62" mass="6501">MRGNGLARGTDLARLRLRRALRWALVLLASTAAALGVWTRAASTPQLASASAHRHAVAATVP</sequence>
<keyword evidence="1" id="KW-0472">Membrane</keyword>
<gene>
    <name evidence="2" type="ORF">ACFP3V_14330</name>
</gene>
<feature type="transmembrane region" description="Helical" evidence="1">
    <location>
        <begin position="20"/>
        <end position="39"/>
    </location>
</feature>
<protein>
    <submittedName>
        <fullName evidence="2">Uncharacterized protein</fullName>
    </submittedName>
</protein>
<comment type="caution">
    <text evidence="2">The sequence shown here is derived from an EMBL/GenBank/DDBJ whole genome shotgun (WGS) entry which is preliminary data.</text>
</comment>
<keyword evidence="3" id="KW-1185">Reference proteome</keyword>
<evidence type="ECO:0000313" key="3">
    <source>
        <dbReference type="Proteomes" id="UP001596174"/>
    </source>
</evidence>
<dbReference type="RefSeq" id="WP_380583381.1">
    <property type="nucleotide sequence ID" value="NZ_JBHSQJ010000056.1"/>
</dbReference>
<evidence type="ECO:0000256" key="1">
    <source>
        <dbReference type="SAM" id="Phobius"/>
    </source>
</evidence>
<evidence type="ECO:0000313" key="2">
    <source>
        <dbReference type="EMBL" id="MFC5908384.1"/>
    </source>
</evidence>
<reference evidence="3" key="1">
    <citation type="journal article" date="2019" name="Int. J. Syst. Evol. Microbiol.">
        <title>The Global Catalogue of Microorganisms (GCM) 10K type strain sequencing project: providing services to taxonomists for standard genome sequencing and annotation.</title>
        <authorList>
            <consortium name="The Broad Institute Genomics Platform"/>
            <consortium name="The Broad Institute Genome Sequencing Center for Infectious Disease"/>
            <person name="Wu L."/>
            <person name="Ma J."/>
        </authorList>
    </citation>
    <scope>NUCLEOTIDE SEQUENCE [LARGE SCALE GENOMIC DNA]</scope>
    <source>
        <strain evidence="3">JCM 4816</strain>
    </source>
</reference>
<keyword evidence="1" id="KW-0812">Transmembrane</keyword>
<organism evidence="2 3">
    <name type="scientific">Streptacidiphilus monticola</name>
    <dbReference type="NCBI Taxonomy" id="2161674"/>
    <lineage>
        <taxon>Bacteria</taxon>
        <taxon>Bacillati</taxon>
        <taxon>Actinomycetota</taxon>
        <taxon>Actinomycetes</taxon>
        <taxon>Kitasatosporales</taxon>
        <taxon>Streptomycetaceae</taxon>
        <taxon>Streptacidiphilus</taxon>
    </lineage>
</organism>
<dbReference type="Proteomes" id="UP001596174">
    <property type="component" value="Unassembled WGS sequence"/>
</dbReference>
<name>A0ABW1G0V9_9ACTN</name>
<feature type="non-terminal residue" evidence="2">
    <location>
        <position position="62"/>
    </location>
</feature>
<dbReference type="EMBL" id="JBHSQJ010000056">
    <property type="protein sequence ID" value="MFC5908384.1"/>
    <property type="molecule type" value="Genomic_DNA"/>
</dbReference>
<keyword evidence="1" id="KW-1133">Transmembrane helix</keyword>
<accession>A0ABW1G0V9</accession>
<proteinExistence type="predicted"/>